<proteinExistence type="predicted"/>
<reference evidence="2 3" key="1">
    <citation type="journal article" date="2024" name="BMC Genomics">
        <title>De novo assembly and annotation of Popillia japonica's genome with initial clues to its potential as an invasive pest.</title>
        <authorList>
            <person name="Cucini C."/>
            <person name="Boschi S."/>
            <person name="Funari R."/>
            <person name="Cardaioli E."/>
            <person name="Iannotti N."/>
            <person name="Marturano G."/>
            <person name="Paoli F."/>
            <person name="Bruttini M."/>
            <person name="Carapelli A."/>
            <person name="Frati F."/>
            <person name="Nardi F."/>
        </authorList>
    </citation>
    <scope>NUCLEOTIDE SEQUENCE [LARGE SCALE GENOMIC DNA]</scope>
    <source>
        <strain evidence="2">DMR45628</strain>
    </source>
</reference>
<keyword evidence="1" id="KW-0732">Signal</keyword>
<evidence type="ECO:0000313" key="2">
    <source>
        <dbReference type="EMBL" id="KAK9746808.1"/>
    </source>
</evidence>
<sequence length="103" mass="11711">MSKDSLSTIVLALGIKDLLFLWRTIAQLGTSVTITINQILKPVLRPTFPKYWQHILLFTDVLQLQKESSTVSIKQPTTHYVCVKLSRLFPRHDSSNKAAIAIY</sequence>
<feature type="chain" id="PRO_5043530902" evidence="1">
    <location>
        <begin position="27"/>
        <end position="103"/>
    </location>
</feature>
<evidence type="ECO:0000313" key="3">
    <source>
        <dbReference type="Proteomes" id="UP001458880"/>
    </source>
</evidence>
<comment type="caution">
    <text evidence="2">The sequence shown here is derived from an EMBL/GenBank/DDBJ whole genome shotgun (WGS) entry which is preliminary data.</text>
</comment>
<evidence type="ECO:0000256" key="1">
    <source>
        <dbReference type="SAM" id="SignalP"/>
    </source>
</evidence>
<dbReference type="Proteomes" id="UP001458880">
    <property type="component" value="Unassembled WGS sequence"/>
</dbReference>
<name>A0AAW1MLK5_POPJA</name>
<dbReference type="AlphaFoldDB" id="A0AAW1MLK5"/>
<protein>
    <submittedName>
        <fullName evidence="2">Uncharacterized protein</fullName>
    </submittedName>
</protein>
<organism evidence="2 3">
    <name type="scientific">Popillia japonica</name>
    <name type="common">Japanese beetle</name>
    <dbReference type="NCBI Taxonomy" id="7064"/>
    <lineage>
        <taxon>Eukaryota</taxon>
        <taxon>Metazoa</taxon>
        <taxon>Ecdysozoa</taxon>
        <taxon>Arthropoda</taxon>
        <taxon>Hexapoda</taxon>
        <taxon>Insecta</taxon>
        <taxon>Pterygota</taxon>
        <taxon>Neoptera</taxon>
        <taxon>Endopterygota</taxon>
        <taxon>Coleoptera</taxon>
        <taxon>Polyphaga</taxon>
        <taxon>Scarabaeiformia</taxon>
        <taxon>Scarabaeidae</taxon>
        <taxon>Rutelinae</taxon>
        <taxon>Popillia</taxon>
    </lineage>
</organism>
<dbReference type="EMBL" id="JASPKY010000037">
    <property type="protein sequence ID" value="KAK9746808.1"/>
    <property type="molecule type" value="Genomic_DNA"/>
</dbReference>
<gene>
    <name evidence="2" type="ORF">QE152_g5859</name>
</gene>
<accession>A0AAW1MLK5</accession>
<keyword evidence="3" id="KW-1185">Reference proteome</keyword>
<feature type="signal peptide" evidence="1">
    <location>
        <begin position="1"/>
        <end position="26"/>
    </location>
</feature>